<organism evidence="2 3">
    <name type="scientific">Sphingomonas chungangi</name>
    <dbReference type="NCBI Taxonomy" id="2683589"/>
    <lineage>
        <taxon>Bacteria</taxon>
        <taxon>Pseudomonadati</taxon>
        <taxon>Pseudomonadota</taxon>
        <taxon>Alphaproteobacteria</taxon>
        <taxon>Sphingomonadales</taxon>
        <taxon>Sphingomonadaceae</taxon>
        <taxon>Sphingomonas</taxon>
    </lineage>
</organism>
<evidence type="ECO:0000313" key="2">
    <source>
        <dbReference type="EMBL" id="MBA2934960.1"/>
    </source>
</evidence>
<keyword evidence="1" id="KW-0472">Membrane</keyword>
<evidence type="ECO:0008006" key="4">
    <source>
        <dbReference type="Google" id="ProtNLM"/>
    </source>
</evidence>
<protein>
    <recommendedName>
        <fullName evidence="4">Flippase-like domain-containing protein</fullName>
    </recommendedName>
</protein>
<dbReference type="EMBL" id="JACEIB010000007">
    <property type="protein sequence ID" value="MBA2934960.1"/>
    <property type="molecule type" value="Genomic_DNA"/>
</dbReference>
<proteinExistence type="predicted"/>
<reference evidence="2 3" key="1">
    <citation type="submission" date="2020-07" db="EMBL/GenBank/DDBJ databases">
        <authorList>
            <person name="Sun Q."/>
        </authorList>
    </citation>
    <scope>NUCLEOTIDE SEQUENCE [LARGE SCALE GENOMIC DNA]</scope>
    <source>
        <strain evidence="2 3">CGMCC 1.13654</strain>
    </source>
</reference>
<evidence type="ECO:0000256" key="1">
    <source>
        <dbReference type="SAM" id="Phobius"/>
    </source>
</evidence>
<gene>
    <name evidence="2" type="ORF">HZF05_12710</name>
</gene>
<feature type="transmembrane region" description="Helical" evidence="1">
    <location>
        <begin position="68"/>
        <end position="88"/>
    </location>
</feature>
<keyword evidence="1" id="KW-1133">Transmembrane helix</keyword>
<comment type="caution">
    <text evidence="2">The sequence shown here is derived from an EMBL/GenBank/DDBJ whole genome shotgun (WGS) entry which is preliminary data.</text>
</comment>
<dbReference type="RefSeq" id="WP_181638861.1">
    <property type="nucleotide sequence ID" value="NZ_JACEIB010000007.1"/>
</dbReference>
<accession>A0A838L7T1</accession>
<sequence length="323" mass="35044">MEISHERMLRDGEPVRLDDWIEHGGPTPQLEALATGAPKWRQWLGPVLSFAIVGAVLFKIGGIDYARIAAMLPLNPLFWMAFAAAYMAQPATEWVIFRRLWNLPGTAIWPLMRKQVGNEVLLGYIGEVYFYGWARRNADLVAAPFGAIKDVTILSAMLGNLTTVVALMIGWPLLAELPAGLHVQALSGSIGVVVVTSLAVMLFRHKLFSLPRRDLWFVSAMHLLRIVGGTVLSATMWHILVPSVALASWVMLATLRLLVSRLPLIPNKELVFAGLALFLIGRNASAADAMALMAGLFLVTHLAVGLVLGAGELVGTARKAATA</sequence>
<feature type="transmembrane region" description="Helical" evidence="1">
    <location>
        <begin position="43"/>
        <end position="62"/>
    </location>
</feature>
<feature type="transmembrane region" description="Helical" evidence="1">
    <location>
        <begin position="293"/>
        <end position="314"/>
    </location>
</feature>
<name>A0A838L7T1_9SPHN</name>
<feature type="transmembrane region" description="Helical" evidence="1">
    <location>
        <begin position="181"/>
        <end position="203"/>
    </location>
</feature>
<evidence type="ECO:0000313" key="3">
    <source>
        <dbReference type="Proteomes" id="UP000570166"/>
    </source>
</evidence>
<dbReference type="AlphaFoldDB" id="A0A838L7T1"/>
<keyword evidence="3" id="KW-1185">Reference proteome</keyword>
<dbReference type="Proteomes" id="UP000570166">
    <property type="component" value="Unassembled WGS sequence"/>
</dbReference>
<keyword evidence="1" id="KW-0812">Transmembrane</keyword>
<feature type="transmembrane region" description="Helical" evidence="1">
    <location>
        <begin position="215"/>
        <end position="233"/>
    </location>
</feature>
<feature type="transmembrane region" description="Helical" evidence="1">
    <location>
        <begin position="153"/>
        <end position="175"/>
    </location>
</feature>